<feature type="region of interest" description="Disordered" evidence="9">
    <location>
        <begin position="206"/>
        <end position="248"/>
    </location>
</feature>
<dbReference type="InterPro" id="IPR029071">
    <property type="entry name" value="Ubiquitin-like_domsf"/>
</dbReference>
<comment type="caution">
    <text evidence="12">The sequence shown here is derived from an EMBL/GenBank/DDBJ whole genome shotgun (WGS) entry which is preliminary data.</text>
</comment>
<dbReference type="OrthoDB" id="21589at2759"/>
<comment type="catalytic activity">
    <reaction evidence="1 8">
        <text>Thiol-dependent hydrolysis of ester, thioester, amide, peptide and isopeptide bonds formed by the C-terminal Gly of ubiquitin (a 76-residue protein attached to proteins as an intracellular targeting signal).</text>
        <dbReference type="EC" id="3.4.19.12"/>
    </reaction>
</comment>
<feature type="region of interest" description="Disordered" evidence="9">
    <location>
        <begin position="139"/>
        <end position="166"/>
    </location>
</feature>
<dbReference type="Proteomes" id="UP000076881">
    <property type="component" value="Unassembled WGS sequence"/>
</dbReference>
<feature type="transmembrane region" description="Helical" evidence="10">
    <location>
        <begin position="495"/>
        <end position="519"/>
    </location>
</feature>
<feature type="region of interest" description="Disordered" evidence="9">
    <location>
        <begin position="615"/>
        <end position="654"/>
    </location>
</feature>
<dbReference type="SUPFAM" id="SSF54001">
    <property type="entry name" value="Cysteine proteinases"/>
    <property type="match status" value="1"/>
</dbReference>
<keyword evidence="10" id="KW-1133">Transmembrane helix</keyword>
<feature type="region of interest" description="Disordered" evidence="9">
    <location>
        <begin position="413"/>
        <end position="442"/>
    </location>
</feature>
<dbReference type="STRING" id="1081108.A0A168H9Y3"/>
<dbReference type="EC" id="3.4.19.12" evidence="3 8"/>
<accession>A0A168H9Y3</accession>
<evidence type="ECO:0000313" key="13">
    <source>
        <dbReference type="Proteomes" id="UP000076881"/>
    </source>
</evidence>
<evidence type="ECO:0000256" key="6">
    <source>
        <dbReference type="ARBA" id="ARBA00022801"/>
    </source>
</evidence>
<feature type="site" description="Transition state stabilizer" evidence="8">
    <location>
        <position position="755"/>
    </location>
</feature>
<evidence type="ECO:0000256" key="2">
    <source>
        <dbReference type="ARBA" id="ARBA00009326"/>
    </source>
</evidence>
<keyword evidence="5 8" id="KW-0833">Ubl conjugation pathway</keyword>
<feature type="region of interest" description="Disordered" evidence="9">
    <location>
        <begin position="104"/>
        <end position="123"/>
    </location>
</feature>
<dbReference type="InterPro" id="IPR001578">
    <property type="entry name" value="Peptidase_C12_UCH"/>
</dbReference>
<feature type="compositionally biased region" description="Pro residues" evidence="9">
    <location>
        <begin position="428"/>
        <end position="437"/>
    </location>
</feature>
<dbReference type="FunFam" id="3.40.532.10:FF:000009">
    <property type="entry name" value="Ubiquitin carboxyl-terminal hydrolase"/>
    <property type="match status" value="1"/>
</dbReference>
<dbReference type="Pfam" id="PF01088">
    <property type="entry name" value="Peptidase_C12"/>
    <property type="match status" value="1"/>
</dbReference>
<evidence type="ECO:0000256" key="8">
    <source>
        <dbReference type="PROSITE-ProRule" id="PRU01393"/>
    </source>
</evidence>
<keyword evidence="10" id="KW-0812">Transmembrane</keyword>
<keyword evidence="4 8" id="KW-0645">Protease</keyword>
<evidence type="ECO:0000259" key="11">
    <source>
        <dbReference type="PROSITE" id="PS52048"/>
    </source>
</evidence>
<organism evidence="12 13">
    <name type="scientific">Akanthomyces lecanii RCEF 1005</name>
    <dbReference type="NCBI Taxonomy" id="1081108"/>
    <lineage>
        <taxon>Eukaryota</taxon>
        <taxon>Fungi</taxon>
        <taxon>Dikarya</taxon>
        <taxon>Ascomycota</taxon>
        <taxon>Pezizomycotina</taxon>
        <taxon>Sordariomycetes</taxon>
        <taxon>Hypocreomycetidae</taxon>
        <taxon>Hypocreales</taxon>
        <taxon>Cordycipitaceae</taxon>
        <taxon>Akanthomyces</taxon>
        <taxon>Cordyceps confragosa</taxon>
    </lineage>
</organism>
<dbReference type="Gene3D" id="3.40.532.10">
    <property type="entry name" value="Peptidase C12, ubiquitin carboxyl-terminal hydrolase"/>
    <property type="match status" value="1"/>
</dbReference>
<feature type="active site" description="Proton donor" evidence="8">
    <location>
        <position position="851"/>
    </location>
</feature>
<evidence type="ECO:0000256" key="3">
    <source>
        <dbReference type="ARBA" id="ARBA00012759"/>
    </source>
</evidence>
<evidence type="ECO:0000256" key="9">
    <source>
        <dbReference type="SAM" id="MobiDB-lite"/>
    </source>
</evidence>
<dbReference type="PROSITE" id="PS52048">
    <property type="entry name" value="UCH_DOMAIN"/>
    <property type="match status" value="1"/>
</dbReference>
<dbReference type="GO" id="GO:0006511">
    <property type="term" value="P:ubiquitin-dependent protein catabolic process"/>
    <property type="evidence" value="ECO:0007669"/>
    <property type="project" value="UniProtKB-UniRule"/>
</dbReference>
<feature type="site" description="Important for enzyme activity" evidence="8">
    <location>
        <position position="866"/>
    </location>
</feature>
<dbReference type="SUPFAM" id="SSF54236">
    <property type="entry name" value="Ubiquitin-like"/>
    <property type="match status" value="1"/>
</dbReference>
<feature type="active site" description="Nucleophile" evidence="8">
    <location>
        <position position="761"/>
    </location>
</feature>
<dbReference type="Gene3D" id="3.10.20.90">
    <property type="entry name" value="Phosphatidylinositol 3-kinase Catalytic Subunit, Chain A, domain 1"/>
    <property type="match status" value="1"/>
</dbReference>
<dbReference type="InterPro" id="IPR036959">
    <property type="entry name" value="Peptidase_C12_UCH_sf"/>
</dbReference>
<evidence type="ECO:0000256" key="10">
    <source>
        <dbReference type="SAM" id="Phobius"/>
    </source>
</evidence>
<dbReference type="InterPro" id="IPR041507">
    <property type="entry name" value="UCH_C"/>
</dbReference>
<dbReference type="CDD" id="cd09617">
    <property type="entry name" value="Peptidase_C12_UCH37_BAP1"/>
    <property type="match status" value="1"/>
</dbReference>
<proteinExistence type="inferred from homology"/>
<dbReference type="PANTHER" id="PTHR10589:SF16">
    <property type="entry name" value="UBIQUITIN CARBOXYL-TERMINAL HYDROLASE ISOZYME L5"/>
    <property type="match status" value="1"/>
</dbReference>
<feature type="compositionally biased region" description="Low complexity" evidence="9">
    <location>
        <begin position="636"/>
        <end position="649"/>
    </location>
</feature>
<feature type="compositionally biased region" description="Low complexity" evidence="9">
    <location>
        <begin position="111"/>
        <end position="121"/>
    </location>
</feature>
<keyword evidence="6 8" id="KW-0378">Hydrolase</keyword>
<dbReference type="EMBL" id="AZHF01000003">
    <property type="protein sequence ID" value="OAA77500.1"/>
    <property type="molecule type" value="Genomic_DNA"/>
</dbReference>
<evidence type="ECO:0000313" key="12">
    <source>
        <dbReference type="EMBL" id="OAA77500.1"/>
    </source>
</evidence>
<comment type="similarity">
    <text evidence="2 8">Belongs to the peptidase C12 family.</text>
</comment>
<evidence type="ECO:0000256" key="1">
    <source>
        <dbReference type="ARBA" id="ARBA00000707"/>
    </source>
</evidence>
<dbReference type="GO" id="GO:0016579">
    <property type="term" value="P:protein deubiquitination"/>
    <property type="evidence" value="ECO:0007669"/>
    <property type="project" value="TreeGrafter"/>
</dbReference>
<evidence type="ECO:0000256" key="7">
    <source>
        <dbReference type="ARBA" id="ARBA00022807"/>
    </source>
</evidence>
<dbReference type="PANTHER" id="PTHR10589">
    <property type="entry name" value="UBIQUITIN CARBOXYL-TERMINAL HYDROLASE"/>
    <property type="match status" value="1"/>
</dbReference>
<keyword evidence="7 8" id="KW-0788">Thiol protease</keyword>
<keyword evidence="13" id="KW-1185">Reference proteome</keyword>
<sequence>MASQSASSDAVPEQMNINLQIVSPSVGVNRPLQFPATPASTTIKALKGMIRDALPLRPSDGNQRLIYRGKALLREEATVLDILGAEAVRTTDQHTMHLVLRDVEQPPAPTPTTSNNATAGNQMPRPVTRFLNHLGHGLGGAPAPGRAPEVAQPGQPHMQPRMPSPAPLGQQLPPTAAAAFQQQHQQLTGWLNQVQREAMSRAVNQNQRGRAQAGMRGVADTARESSSRRGSPAPTHTIYRETHGPNGRSYQMETVIRNPPSTAVQNGAYNVADIQNMVRNADLGQSSSGVGASMQRTASAASLPPRATPSLLNMASAPQLGSQSRQGLDVYLLSSPEGPRAILINNATMETFYTPRNNTPAPGPGASRSQMTVRQWLTTPPDPPGYEDPFAHILDEPHEDHQELPRRRLFDRGHAHHQGQGQGQAQVPMPPPPPPAIPGDGRVNHPAAQPALQPLHGAPPMAGFGQLLLRLAPHIWSIARLGFFVWLFVGPNSSWTRLFVVIFAAVITFLVGTGAFNGMGEHLWRPMMRHLESLFPTLDRPGQRQPVPPAQPGMEPNPANMAARLVADHNGRQPWLTEQMRRLERAGLLFLASIAPGVAERHIANLEEVARAEETRRRQAEEAAAALARDAERQANENGETNQENTTAESPRQGVDTALEHNREQAPARDQLVAIGFVESDAGVFTSLIENLGVKDIQFEELLTLDPSELLALQPVYGVIFLFKYPTDKPYATPDGPLDGKFDQAASEKLFFAAQTIQNACATQALLSVLLNQTADSNTDTTTDNDSHKVDIGEKLRDFRDFTMVLPPEFRGEALSNSDLIREVHNSFARSNPFADETQRDPNAETEDAFHFVAYTPIGGTLYELDGLQPAPISHGACAQDEFPRRVVDVLQRRVGRYEATEIRFNLLAMCRDLRVRAREFGDAELLEREERKRREWRFENALRRHNFVGFAGEVLKGVAGNRIRTGGDEGVKTWKETGKKLQGSLRL</sequence>
<dbReference type="InterPro" id="IPR038765">
    <property type="entry name" value="Papain-like_cys_pep_sf"/>
</dbReference>
<feature type="transmembrane region" description="Helical" evidence="10">
    <location>
        <begin position="467"/>
        <end position="489"/>
    </location>
</feature>
<dbReference type="Gene3D" id="1.20.58.860">
    <property type="match status" value="1"/>
</dbReference>
<dbReference type="GO" id="GO:0005737">
    <property type="term" value="C:cytoplasm"/>
    <property type="evidence" value="ECO:0007669"/>
    <property type="project" value="TreeGrafter"/>
</dbReference>
<reference evidence="12 13" key="1">
    <citation type="journal article" date="2016" name="Genome Biol. Evol.">
        <title>Divergent and convergent evolution of fungal pathogenicity.</title>
        <authorList>
            <person name="Shang Y."/>
            <person name="Xiao G."/>
            <person name="Zheng P."/>
            <person name="Cen K."/>
            <person name="Zhan S."/>
            <person name="Wang C."/>
        </authorList>
    </citation>
    <scope>NUCLEOTIDE SEQUENCE [LARGE SCALE GENOMIC DNA]</scope>
    <source>
        <strain evidence="12 13">RCEF 1005</strain>
    </source>
</reference>
<dbReference type="GO" id="GO:0004843">
    <property type="term" value="F:cysteine-type deubiquitinase activity"/>
    <property type="evidence" value="ECO:0007669"/>
    <property type="project" value="UniProtKB-UniRule"/>
</dbReference>
<keyword evidence="10" id="KW-0472">Membrane</keyword>
<protein>
    <recommendedName>
        <fullName evidence="3 8">ubiquitinyl hydrolase 1</fullName>
        <ecNumber evidence="3 8">3.4.19.12</ecNumber>
    </recommendedName>
</protein>
<dbReference type="AlphaFoldDB" id="A0A168H9Y3"/>
<name>A0A168H9Y3_CORDF</name>
<dbReference type="Pfam" id="PF18031">
    <property type="entry name" value="UCH_C"/>
    <property type="match status" value="1"/>
</dbReference>
<evidence type="ECO:0000256" key="4">
    <source>
        <dbReference type="ARBA" id="ARBA00022670"/>
    </source>
</evidence>
<evidence type="ECO:0000256" key="5">
    <source>
        <dbReference type="ARBA" id="ARBA00022786"/>
    </source>
</evidence>
<gene>
    <name evidence="12" type="ORF">LEL_04323</name>
</gene>
<feature type="domain" description="UCH catalytic" evidence="11">
    <location>
        <begin position="671"/>
        <end position="912"/>
    </location>
</feature>